<dbReference type="EMBL" id="QFQS01000002">
    <property type="protein sequence ID" value="PZQ97999.1"/>
    <property type="molecule type" value="Genomic_DNA"/>
</dbReference>
<organism evidence="1 2">
    <name type="scientific">Cereibacter sphaeroides</name>
    <name type="common">Rhodobacter sphaeroides</name>
    <dbReference type="NCBI Taxonomy" id="1063"/>
    <lineage>
        <taxon>Bacteria</taxon>
        <taxon>Pseudomonadati</taxon>
        <taxon>Pseudomonadota</taxon>
        <taxon>Alphaproteobacteria</taxon>
        <taxon>Rhodobacterales</taxon>
        <taxon>Paracoccaceae</taxon>
        <taxon>Cereibacter</taxon>
    </lineage>
</organism>
<accession>A0A2W5S829</accession>
<dbReference type="Proteomes" id="UP000248975">
    <property type="component" value="Unassembled WGS sequence"/>
</dbReference>
<evidence type="ECO:0000313" key="2">
    <source>
        <dbReference type="Proteomes" id="UP000248975"/>
    </source>
</evidence>
<dbReference type="Gene3D" id="2.40.33.20">
    <property type="entry name" value="PK beta-barrel domain-like"/>
    <property type="match status" value="1"/>
</dbReference>
<proteinExistence type="predicted"/>
<dbReference type="InterPro" id="IPR011037">
    <property type="entry name" value="Pyrv_Knase-like_insert_dom_sf"/>
</dbReference>
<dbReference type="AlphaFoldDB" id="A0A2W5S829"/>
<protein>
    <recommendedName>
        <fullName evidence="3">MOSC domain-containing protein</fullName>
    </recommendedName>
</protein>
<evidence type="ECO:0008006" key="3">
    <source>
        <dbReference type="Google" id="ProtNLM"/>
    </source>
</evidence>
<name>A0A2W5S829_CERSP</name>
<dbReference type="SUPFAM" id="SSF50800">
    <property type="entry name" value="PK beta-barrel domain-like"/>
    <property type="match status" value="1"/>
</dbReference>
<gene>
    <name evidence="1" type="ORF">DI533_12795</name>
</gene>
<sequence length="183" mass="20362">MNFATAEELSRALPDVLSAPKTDAPIKMLCFRPGFNKREFASRLRLSRRDGIIGDCWNVNPWLRLADGSADPRMQVSILPTRVLDLLWRDREGTIHPGDPIIADLDLSGENLPVGTLVRAGTAILRVSDEPNFGCVKWKARYGADALKWVANPAHAAYRLRGVLCSIEEDGELTLDDRLTVLR</sequence>
<evidence type="ECO:0000313" key="1">
    <source>
        <dbReference type="EMBL" id="PZQ97999.1"/>
    </source>
</evidence>
<comment type="caution">
    <text evidence="1">The sequence shown here is derived from an EMBL/GenBank/DDBJ whole genome shotgun (WGS) entry which is preliminary data.</text>
</comment>
<reference evidence="1 2" key="1">
    <citation type="submission" date="2017-08" db="EMBL/GenBank/DDBJ databases">
        <title>Infants hospitalized years apart are colonized by the same room-sourced microbial strains.</title>
        <authorList>
            <person name="Brooks B."/>
            <person name="Olm M.R."/>
            <person name="Firek B.A."/>
            <person name="Baker R."/>
            <person name="Thomas B.C."/>
            <person name="Morowitz M.J."/>
            <person name="Banfield J.F."/>
        </authorList>
    </citation>
    <scope>NUCLEOTIDE SEQUENCE [LARGE SCALE GENOMIC DNA]</scope>
    <source>
        <strain evidence="1">S2_003_000_R2_11</strain>
    </source>
</reference>